<dbReference type="PROSITE" id="PS51808">
    <property type="entry name" value="CHCH"/>
    <property type="match status" value="1"/>
</dbReference>
<evidence type="ECO:0000313" key="16">
    <source>
        <dbReference type="Proteomes" id="UP000694425"/>
    </source>
</evidence>
<comment type="subcellular location">
    <subcellularLocation>
        <location evidence="3">Mitochondrion inner membrane</location>
        <topology evidence="3">Peripheral membrane protein</topology>
    </subcellularLocation>
    <subcellularLocation>
        <location evidence="2">Mitochondrion intermembrane space</location>
    </subcellularLocation>
</comment>
<evidence type="ECO:0000256" key="14">
    <source>
        <dbReference type="ARBA" id="ARBA00030710"/>
    </source>
</evidence>
<dbReference type="GO" id="GO:0005743">
    <property type="term" value="C:mitochondrial inner membrane"/>
    <property type="evidence" value="ECO:0007669"/>
    <property type="project" value="UniProtKB-SubCell"/>
</dbReference>
<keyword evidence="16" id="KW-1185">Reference proteome</keyword>
<evidence type="ECO:0000256" key="8">
    <source>
        <dbReference type="ARBA" id="ARBA00022792"/>
    </source>
</evidence>
<dbReference type="Proteomes" id="UP000694425">
    <property type="component" value="Unplaced"/>
</dbReference>
<evidence type="ECO:0000256" key="13">
    <source>
        <dbReference type="ARBA" id="ARBA00030188"/>
    </source>
</evidence>
<evidence type="ECO:0000256" key="1">
    <source>
        <dbReference type="ARBA" id="ARBA00003195"/>
    </source>
</evidence>
<evidence type="ECO:0000256" key="10">
    <source>
        <dbReference type="ARBA" id="ARBA00023128"/>
    </source>
</evidence>
<evidence type="ECO:0000313" key="15">
    <source>
        <dbReference type="Ensembl" id="ENSNVIP00000009794.1"/>
    </source>
</evidence>
<dbReference type="PANTHER" id="PTHR20900:SF0">
    <property type="entry name" value="NADH DEHYDROGENASE [UBIQUINONE] 1 BETA SUBCOMPLEX SUBUNIT 7"/>
    <property type="match status" value="1"/>
</dbReference>
<evidence type="ECO:0000256" key="3">
    <source>
        <dbReference type="ARBA" id="ARBA00004637"/>
    </source>
</evidence>
<organism evidence="15 16">
    <name type="scientific">Neovison vison</name>
    <name type="common">American mink</name>
    <name type="synonym">Mustela vison</name>
    <dbReference type="NCBI Taxonomy" id="452646"/>
    <lineage>
        <taxon>Eukaryota</taxon>
        <taxon>Metazoa</taxon>
        <taxon>Chordata</taxon>
        <taxon>Craniata</taxon>
        <taxon>Vertebrata</taxon>
        <taxon>Euteleostomi</taxon>
        <taxon>Mammalia</taxon>
        <taxon>Eutheria</taxon>
        <taxon>Laurasiatheria</taxon>
        <taxon>Carnivora</taxon>
        <taxon>Caniformia</taxon>
        <taxon>Musteloidea</taxon>
        <taxon>Mustelidae</taxon>
        <taxon>Mustelinae</taxon>
        <taxon>Neogale</taxon>
    </lineage>
</organism>
<evidence type="ECO:0000256" key="12">
    <source>
        <dbReference type="ARBA" id="ARBA00023157"/>
    </source>
</evidence>
<sequence>MTPLVSRGGGSCRQGGARMQVPQAALGSGPPGDNTLREGRGSFRAWALQGGAVWRERLGEGAPGKGTRMHPGVMGRGTLSVSGPQHPEWSLRTSERTLPEGGRTAGATCQWGLPGVWCRVGDGSRAVRAQQACPLLAEMVATQQQMNDAQLVLQQRDYCAHYLIRLLKCKRDSFPNFLACKHEQHDWEYCEHLDYVMRMKEYERERRLLQRKKRREQREADVA</sequence>
<keyword evidence="10" id="KW-0496">Mitochondrion</keyword>
<dbReference type="PANTHER" id="PTHR20900">
    <property type="entry name" value="NADH:UBIQUINONE OXIDOREDUCTASE B18-LIKE SUBUNIT"/>
    <property type="match status" value="1"/>
</dbReference>
<evidence type="ECO:0000256" key="11">
    <source>
        <dbReference type="ARBA" id="ARBA00023136"/>
    </source>
</evidence>
<reference evidence="15" key="2">
    <citation type="submission" date="2025-09" db="UniProtKB">
        <authorList>
            <consortium name="Ensembl"/>
        </authorList>
    </citation>
    <scope>IDENTIFICATION</scope>
</reference>
<evidence type="ECO:0000256" key="9">
    <source>
        <dbReference type="ARBA" id="ARBA00022982"/>
    </source>
</evidence>
<dbReference type="Pfam" id="PF05676">
    <property type="entry name" value="NDUF_B7"/>
    <property type="match status" value="1"/>
</dbReference>
<accession>A0A8C7EMU9</accession>
<evidence type="ECO:0000256" key="7">
    <source>
        <dbReference type="ARBA" id="ARBA00022660"/>
    </source>
</evidence>
<comment type="function">
    <text evidence="1">Accessory subunit of the mitochondrial membrane respiratory chain NADH dehydrogenase (Complex I), that is believed not to be involved in catalysis. Complex I functions in the transfer of electrons from NADH to the respiratory chain. The immediate electron acceptor for the enzyme is believed to be ubiquinone.</text>
</comment>
<keyword evidence="11" id="KW-0472">Membrane</keyword>
<dbReference type="GO" id="GO:0005758">
    <property type="term" value="C:mitochondrial intermembrane space"/>
    <property type="evidence" value="ECO:0007669"/>
    <property type="project" value="UniProtKB-SubCell"/>
</dbReference>
<reference evidence="15" key="1">
    <citation type="submission" date="2025-08" db="UniProtKB">
        <authorList>
            <consortium name="Ensembl"/>
        </authorList>
    </citation>
    <scope>IDENTIFICATION</scope>
</reference>
<comment type="similarity">
    <text evidence="4">Belongs to the complex I NDUFB7 subunit family.</text>
</comment>
<dbReference type="InterPro" id="IPR008698">
    <property type="entry name" value="NDUB7"/>
</dbReference>
<protein>
    <recommendedName>
        <fullName evidence="5">NADH dehydrogenase [ubiquinone] 1 beta subcomplex subunit 7</fullName>
    </recommendedName>
    <alternativeName>
        <fullName evidence="13">Complex I-B18</fullName>
    </alternativeName>
    <alternativeName>
        <fullName evidence="14">NADH-ubiquinone oxidoreductase B18 subunit</fullName>
    </alternativeName>
</protein>
<keyword evidence="8" id="KW-0999">Mitochondrion inner membrane</keyword>
<evidence type="ECO:0000256" key="6">
    <source>
        <dbReference type="ARBA" id="ARBA00022448"/>
    </source>
</evidence>
<keyword evidence="7" id="KW-0679">Respiratory chain</keyword>
<dbReference type="AlphaFoldDB" id="A0A8C7EMU9"/>
<keyword evidence="6" id="KW-0813">Transport</keyword>
<keyword evidence="9" id="KW-0249">Electron transport</keyword>
<evidence type="ECO:0000256" key="5">
    <source>
        <dbReference type="ARBA" id="ARBA00018677"/>
    </source>
</evidence>
<proteinExistence type="inferred from homology"/>
<evidence type="ECO:0000256" key="4">
    <source>
        <dbReference type="ARBA" id="ARBA00008006"/>
    </source>
</evidence>
<gene>
    <name evidence="15" type="primary">NDUFB7</name>
</gene>
<keyword evidence="12" id="KW-1015">Disulfide bond</keyword>
<evidence type="ECO:0000256" key="2">
    <source>
        <dbReference type="ARBA" id="ARBA00004569"/>
    </source>
</evidence>
<dbReference type="GeneTree" id="ENSGT00390000018759"/>
<dbReference type="Ensembl" id="ENSNVIT00000011454.1">
    <property type="protein sequence ID" value="ENSNVIP00000009794.1"/>
    <property type="gene ID" value="ENSNVIG00000007741.1"/>
</dbReference>
<name>A0A8C7EMU9_NEOVI</name>